<dbReference type="InterPro" id="IPR035931">
    <property type="entry name" value="YlxR-like_sf"/>
</dbReference>
<dbReference type="SUPFAM" id="SSF64376">
    <property type="entry name" value="YlxR-like"/>
    <property type="match status" value="1"/>
</dbReference>
<dbReference type="NCBIfam" id="NF047356">
    <property type="entry name" value="RNA_bind_RnpM"/>
    <property type="match status" value="1"/>
</dbReference>
<name>A0A1I0DIX3_9FIRM</name>
<evidence type="ECO:0000313" key="2">
    <source>
        <dbReference type="EMBL" id="SET32013.1"/>
    </source>
</evidence>
<dbReference type="CDD" id="cd00279">
    <property type="entry name" value="YlxR"/>
    <property type="match status" value="1"/>
</dbReference>
<dbReference type="EMBL" id="FOIL01000012">
    <property type="protein sequence ID" value="SET32013.1"/>
    <property type="molecule type" value="Genomic_DNA"/>
</dbReference>
<feature type="domain" description="YlxR" evidence="1">
    <location>
        <begin position="9"/>
        <end position="83"/>
    </location>
</feature>
<protein>
    <recommendedName>
        <fullName evidence="1">YlxR domain-containing protein</fullName>
    </recommendedName>
</protein>
<organism evidence="2 3">
    <name type="scientific">[Clostridium] aminophilum</name>
    <dbReference type="NCBI Taxonomy" id="1526"/>
    <lineage>
        <taxon>Bacteria</taxon>
        <taxon>Bacillati</taxon>
        <taxon>Bacillota</taxon>
        <taxon>Clostridia</taxon>
        <taxon>Lachnospirales</taxon>
        <taxon>Lachnospiraceae</taxon>
    </lineage>
</organism>
<accession>A0A1I0DIX3</accession>
<gene>
    <name evidence="2" type="ORF">SAMN04487771_101248</name>
</gene>
<keyword evidence="3" id="KW-1185">Reference proteome</keyword>
<dbReference type="Proteomes" id="UP000199820">
    <property type="component" value="Unassembled WGS sequence"/>
</dbReference>
<dbReference type="AlphaFoldDB" id="A0A1I0DIX3"/>
<evidence type="ECO:0000313" key="3">
    <source>
        <dbReference type="Proteomes" id="UP000199820"/>
    </source>
</evidence>
<dbReference type="RefSeq" id="WP_074649124.1">
    <property type="nucleotide sequence ID" value="NZ_FOIL01000012.1"/>
</dbReference>
<dbReference type="InterPro" id="IPR007393">
    <property type="entry name" value="YlxR_dom"/>
</dbReference>
<dbReference type="OrthoDB" id="9813251at2"/>
<evidence type="ECO:0000259" key="1">
    <source>
        <dbReference type="Pfam" id="PF04296"/>
    </source>
</evidence>
<dbReference type="Pfam" id="PF04296">
    <property type="entry name" value="YlxR"/>
    <property type="match status" value="1"/>
</dbReference>
<dbReference type="PANTHER" id="PTHR34215">
    <property type="entry name" value="BLL0784 PROTEIN"/>
    <property type="match status" value="1"/>
</dbReference>
<dbReference type="Gene3D" id="3.30.1230.10">
    <property type="entry name" value="YlxR-like"/>
    <property type="match status" value="1"/>
</dbReference>
<dbReference type="PANTHER" id="PTHR34215:SF1">
    <property type="entry name" value="YLXR DOMAIN-CONTAINING PROTEIN"/>
    <property type="match status" value="1"/>
</dbReference>
<reference evidence="2 3" key="1">
    <citation type="submission" date="2016-10" db="EMBL/GenBank/DDBJ databases">
        <authorList>
            <person name="de Groot N.N."/>
        </authorList>
    </citation>
    <scope>NUCLEOTIDE SEQUENCE [LARGE SCALE GENOMIC DNA]</scope>
    <source>
        <strain evidence="2 3">KH1P1</strain>
    </source>
</reference>
<dbReference type="InterPro" id="IPR037465">
    <property type="entry name" value="YlxR"/>
</dbReference>
<dbReference type="eggNOG" id="COG2740">
    <property type="taxonomic scope" value="Bacteria"/>
</dbReference>
<dbReference type="STRING" id="1526.SAMN02910262_00191"/>
<sequence>MSTRRIPLRKCIGCNEMKPKTELIRVIRNAEGNVELDGTGRKNGRGAYLCRDTACLLKAEKNKGLEHSLKMAIPKEVYEALEKELNSLGSEE</sequence>
<proteinExistence type="predicted"/>